<reference evidence="9" key="1">
    <citation type="submission" date="2021-02" db="EMBL/GenBank/DDBJ databases">
        <authorList>
            <person name="Nowell W R."/>
        </authorList>
    </citation>
    <scope>NUCLEOTIDE SEQUENCE</scope>
</reference>
<dbReference type="GO" id="GO:0005740">
    <property type="term" value="C:mitochondrial envelope"/>
    <property type="evidence" value="ECO:0007669"/>
    <property type="project" value="TreeGrafter"/>
</dbReference>
<keyword evidence="3" id="KW-0697">Rotamase</keyword>
<keyword evidence="12" id="KW-1185">Reference proteome</keyword>
<dbReference type="EC" id="5.2.1.8" evidence="3"/>
<evidence type="ECO:0000259" key="7">
    <source>
        <dbReference type="PROSITE" id="PS50059"/>
    </source>
</evidence>
<feature type="repeat" description="TPR" evidence="4">
    <location>
        <begin position="410"/>
        <end position="443"/>
    </location>
</feature>
<evidence type="ECO:0000313" key="11">
    <source>
        <dbReference type="EMBL" id="CAF3890718.1"/>
    </source>
</evidence>
<dbReference type="GO" id="GO:0005829">
    <property type="term" value="C:cytosol"/>
    <property type="evidence" value="ECO:0007669"/>
    <property type="project" value="TreeGrafter"/>
</dbReference>
<dbReference type="InterPro" id="IPR019734">
    <property type="entry name" value="TPR_rpt"/>
</dbReference>
<feature type="compositionally biased region" description="Polar residues" evidence="5">
    <location>
        <begin position="57"/>
        <end position="67"/>
    </location>
</feature>
<feature type="compositionally biased region" description="Polar residues" evidence="5">
    <location>
        <begin position="108"/>
        <end position="118"/>
    </location>
</feature>
<dbReference type="PANTHER" id="PTHR46512">
    <property type="entry name" value="PEPTIDYLPROLYL ISOMERASE"/>
    <property type="match status" value="1"/>
</dbReference>
<dbReference type="Gene3D" id="3.10.50.40">
    <property type="match status" value="1"/>
</dbReference>
<feature type="region of interest" description="Disordered" evidence="5">
    <location>
        <begin position="98"/>
        <end position="118"/>
    </location>
</feature>
<feature type="compositionally biased region" description="Basic and acidic residues" evidence="5">
    <location>
        <begin position="98"/>
        <end position="107"/>
    </location>
</feature>
<dbReference type="PROSITE" id="PS50059">
    <property type="entry name" value="FKBP_PPIASE"/>
    <property type="match status" value="1"/>
</dbReference>
<comment type="caution">
    <text evidence="9">The sequence shown here is derived from an EMBL/GenBank/DDBJ whole genome shotgun (WGS) entry which is preliminary data.</text>
</comment>
<proteinExistence type="predicted"/>
<dbReference type="SUPFAM" id="SSF54534">
    <property type="entry name" value="FKBP-like"/>
    <property type="match status" value="1"/>
</dbReference>
<dbReference type="Proteomes" id="UP000663856">
    <property type="component" value="Unassembled WGS sequence"/>
</dbReference>
<evidence type="ECO:0000313" key="12">
    <source>
        <dbReference type="Proteomes" id="UP000663866"/>
    </source>
</evidence>
<keyword evidence="3" id="KW-0413">Isomerase</keyword>
<dbReference type="GO" id="GO:0003755">
    <property type="term" value="F:peptidyl-prolyl cis-trans isomerase activity"/>
    <property type="evidence" value="ECO:0007669"/>
    <property type="project" value="UniProtKB-KW"/>
</dbReference>
<dbReference type="InterPro" id="IPR001179">
    <property type="entry name" value="PPIase_FKBP_dom"/>
</dbReference>
<evidence type="ECO:0000313" key="8">
    <source>
        <dbReference type="EMBL" id="CAF2070543.1"/>
    </source>
</evidence>
<dbReference type="InterPro" id="IPR046357">
    <property type="entry name" value="PPIase_dom_sf"/>
</dbReference>
<evidence type="ECO:0000256" key="2">
    <source>
        <dbReference type="ARBA" id="ARBA00022803"/>
    </source>
</evidence>
<dbReference type="PROSITE" id="PS50005">
    <property type="entry name" value="TPR"/>
    <property type="match status" value="1"/>
</dbReference>
<gene>
    <name evidence="11" type="ORF">OVN521_LOCUS8965</name>
    <name evidence="10" type="ORF">UXM345_LOCUS8874</name>
    <name evidence="8" type="ORF">WKI299_LOCUS14068</name>
    <name evidence="9" type="ORF">XDN619_LOCUS26647</name>
</gene>
<evidence type="ECO:0000256" key="1">
    <source>
        <dbReference type="ARBA" id="ARBA00022737"/>
    </source>
</evidence>
<dbReference type="EMBL" id="CAJOBG010001066">
    <property type="protein sequence ID" value="CAF3890718.1"/>
    <property type="molecule type" value="Genomic_DNA"/>
</dbReference>
<feature type="domain" description="PPIase FKBP-type" evidence="7">
    <location>
        <begin position="246"/>
        <end position="336"/>
    </location>
</feature>
<comment type="catalytic activity">
    <reaction evidence="3">
        <text>[protein]-peptidylproline (omega=180) = [protein]-peptidylproline (omega=0)</text>
        <dbReference type="Rhea" id="RHEA:16237"/>
        <dbReference type="Rhea" id="RHEA-COMP:10747"/>
        <dbReference type="Rhea" id="RHEA-COMP:10748"/>
        <dbReference type="ChEBI" id="CHEBI:83833"/>
        <dbReference type="ChEBI" id="CHEBI:83834"/>
        <dbReference type="EC" id="5.2.1.8"/>
    </reaction>
</comment>
<evidence type="ECO:0000256" key="6">
    <source>
        <dbReference type="SAM" id="Phobius"/>
    </source>
</evidence>
<organism evidence="9 13">
    <name type="scientific">Rotaria magnacalcarata</name>
    <dbReference type="NCBI Taxonomy" id="392030"/>
    <lineage>
        <taxon>Eukaryota</taxon>
        <taxon>Metazoa</taxon>
        <taxon>Spiralia</taxon>
        <taxon>Gnathifera</taxon>
        <taxon>Rotifera</taxon>
        <taxon>Eurotatoria</taxon>
        <taxon>Bdelloidea</taxon>
        <taxon>Philodinida</taxon>
        <taxon>Philodinidae</taxon>
        <taxon>Rotaria</taxon>
    </lineage>
</organism>
<dbReference type="Pfam" id="PF00254">
    <property type="entry name" value="FKBP_C"/>
    <property type="match status" value="1"/>
</dbReference>
<dbReference type="Proteomes" id="UP000663866">
    <property type="component" value="Unassembled WGS sequence"/>
</dbReference>
<dbReference type="PANTHER" id="PTHR46512:SF1">
    <property type="entry name" value="PEPTIDYLPROLYL ISOMERASE"/>
    <property type="match status" value="1"/>
</dbReference>
<dbReference type="EMBL" id="CAJNRF010005383">
    <property type="protein sequence ID" value="CAF2070543.1"/>
    <property type="molecule type" value="Genomic_DNA"/>
</dbReference>
<dbReference type="Gene3D" id="1.25.40.10">
    <property type="entry name" value="Tetratricopeptide repeat domain"/>
    <property type="match status" value="1"/>
</dbReference>
<dbReference type="Pfam" id="PF12895">
    <property type="entry name" value="ANAPC3"/>
    <property type="match status" value="1"/>
</dbReference>
<keyword evidence="1" id="KW-0677">Repeat</keyword>
<dbReference type="GO" id="GO:0043066">
    <property type="term" value="P:negative regulation of apoptotic process"/>
    <property type="evidence" value="ECO:0007669"/>
    <property type="project" value="TreeGrafter"/>
</dbReference>
<evidence type="ECO:0000256" key="4">
    <source>
        <dbReference type="PROSITE-ProRule" id="PRU00339"/>
    </source>
</evidence>
<dbReference type="InterPro" id="IPR011990">
    <property type="entry name" value="TPR-like_helical_dom_sf"/>
</dbReference>
<keyword evidence="6" id="KW-0472">Membrane</keyword>
<evidence type="ECO:0000313" key="9">
    <source>
        <dbReference type="EMBL" id="CAF2140518.1"/>
    </source>
</evidence>
<keyword evidence="6" id="KW-1133">Transmembrane helix</keyword>
<keyword evidence="2 4" id="KW-0802">TPR repeat</keyword>
<feature type="compositionally biased region" description="Polar residues" evidence="5">
    <location>
        <begin position="1"/>
        <end position="35"/>
    </location>
</feature>
<feature type="transmembrane region" description="Helical" evidence="6">
    <location>
        <begin position="543"/>
        <end position="563"/>
    </location>
</feature>
<evidence type="ECO:0000256" key="3">
    <source>
        <dbReference type="PROSITE-ProRule" id="PRU00277"/>
    </source>
</evidence>
<keyword evidence="6" id="KW-0812">Transmembrane</keyword>
<dbReference type="Proteomes" id="UP000663887">
    <property type="component" value="Unassembled WGS sequence"/>
</dbReference>
<dbReference type="EMBL" id="CAJOBF010000791">
    <property type="protein sequence ID" value="CAF3870070.1"/>
    <property type="molecule type" value="Genomic_DNA"/>
</dbReference>
<feature type="compositionally biased region" description="Basic and acidic residues" evidence="5">
    <location>
        <begin position="36"/>
        <end position="56"/>
    </location>
</feature>
<dbReference type="EMBL" id="CAJNRG010012469">
    <property type="protein sequence ID" value="CAF2140518.1"/>
    <property type="molecule type" value="Genomic_DNA"/>
</dbReference>
<dbReference type="SUPFAM" id="SSF48452">
    <property type="entry name" value="TPR-like"/>
    <property type="match status" value="1"/>
</dbReference>
<dbReference type="InterPro" id="IPR050754">
    <property type="entry name" value="FKBP4/5/8-like"/>
</dbReference>
<dbReference type="SMART" id="SM00028">
    <property type="entry name" value="TPR"/>
    <property type="match status" value="3"/>
</dbReference>
<protein>
    <recommendedName>
        <fullName evidence="3">peptidylprolyl isomerase</fullName>
        <ecNumber evidence="3">5.2.1.8</ecNumber>
    </recommendedName>
</protein>
<sequence>MQNEFSADSSSQSRTFISESNPESCSFELSSSPQHIQDKSPPEYSSRNDNDNHHSESQPSVNVQCNNQNPARSYHIESVDISDHNQIKQLLLETKTEVDNKSDDKIDQSSLQHSSDINSETNSYIQSNLHEILEEFKTQREIKETEILSSAASIDQSLRNIESNTFSNQLNSNIINTRPLNELEILDEQNQNKESLCSLSDVINEKSGENHNVSMSQTEPDDILGNKSLLKHTITPGKPDTRPTRGAIATVSYKLFLIDDSTADSHLIETVTNESFFVSESDILPAIDISIQLMDRGEHAFIDADIRHGYGEIGCIEKEIPPVSSNIKYRMKIDLEFHDWKDAPDIQTLSIDERLHWSDKKRQRGNFSYRRKEYSIALQSYRSALKFLNTDQYPLLEQDTESSIFAEQYIRVQNNLAQVHLLNNQFDQCLDAVNEVLKHDPKNIKASFRQAKALFELGNYDQTIPILKLLLQSQNNDVERDKINDMLNICKTKLEKYKKNEKEICRRMFSSPSSTTTTTITTVKEKLQSKNIAKVENKNKTAWWTYVAMGSAVLAAVGLAAIAKYR</sequence>
<dbReference type="GO" id="GO:0012505">
    <property type="term" value="C:endomembrane system"/>
    <property type="evidence" value="ECO:0007669"/>
    <property type="project" value="TreeGrafter"/>
</dbReference>
<dbReference type="Proteomes" id="UP000663842">
    <property type="component" value="Unassembled WGS sequence"/>
</dbReference>
<evidence type="ECO:0000313" key="13">
    <source>
        <dbReference type="Proteomes" id="UP000663887"/>
    </source>
</evidence>
<dbReference type="GO" id="GO:0016020">
    <property type="term" value="C:membrane"/>
    <property type="evidence" value="ECO:0007669"/>
    <property type="project" value="TreeGrafter"/>
</dbReference>
<accession>A0A816WZW2</accession>
<dbReference type="AlphaFoldDB" id="A0A816WZW2"/>
<feature type="region of interest" description="Disordered" evidence="5">
    <location>
        <begin position="1"/>
        <end position="67"/>
    </location>
</feature>
<name>A0A816WZW2_9BILA</name>
<evidence type="ECO:0000313" key="10">
    <source>
        <dbReference type="EMBL" id="CAF3870070.1"/>
    </source>
</evidence>
<evidence type="ECO:0000256" key="5">
    <source>
        <dbReference type="SAM" id="MobiDB-lite"/>
    </source>
</evidence>
<dbReference type="GO" id="GO:0044183">
    <property type="term" value="F:protein folding chaperone"/>
    <property type="evidence" value="ECO:0007669"/>
    <property type="project" value="TreeGrafter"/>
</dbReference>